<dbReference type="Pfam" id="PF03564">
    <property type="entry name" value="DUF1759"/>
    <property type="match status" value="1"/>
</dbReference>
<dbReference type="WBParaSite" id="ECPE_0001304601-mRNA-1">
    <property type="protein sequence ID" value="ECPE_0001304601-mRNA-1"/>
    <property type="gene ID" value="ECPE_0001304601"/>
</dbReference>
<gene>
    <name evidence="1" type="ORF">ECPE_LOCUS13008</name>
</gene>
<accession>A0A183B1C3</accession>
<dbReference type="AlphaFoldDB" id="A0A183B1C3"/>
<reference evidence="1 2" key="2">
    <citation type="submission" date="2018-11" db="EMBL/GenBank/DDBJ databases">
        <authorList>
            <consortium name="Pathogen Informatics"/>
        </authorList>
    </citation>
    <scope>NUCLEOTIDE SEQUENCE [LARGE SCALE GENOMIC DNA]</scope>
    <source>
        <strain evidence="1 2">Egypt</strain>
    </source>
</reference>
<evidence type="ECO:0000313" key="2">
    <source>
        <dbReference type="Proteomes" id="UP000272942"/>
    </source>
</evidence>
<dbReference type="EMBL" id="UZAN01054089">
    <property type="protein sequence ID" value="VDP90280.1"/>
    <property type="molecule type" value="Genomic_DNA"/>
</dbReference>
<evidence type="ECO:0000313" key="3">
    <source>
        <dbReference type="WBParaSite" id="ECPE_0001304601-mRNA-1"/>
    </source>
</evidence>
<dbReference type="InterPro" id="IPR005312">
    <property type="entry name" value="DUF1759"/>
</dbReference>
<dbReference type="OrthoDB" id="8066216at2759"/>
<dbReference type="PANTHER" id="PTHR47331">
    <property type="entry name" value="PHD-TYPE DOMAIN-CONTAINING PROTEIN"/>
    <property type="match status" value="1"/>
</dbReference>
<proteinExistence type="predicted"/>
<evidence type="ECO:0000313" key="1">
    <source>
        <dbReference type="EMBL" id="VDP90280.1"/>
    </source>
</evidence>
<organism evidence="3">
    <name type="scientific">Echinostoma caproni</name>
    <dbReference type="NCBI Taxonomy" id="27848"/>
    <lineage>
        <taxon>Eukaryota</taxon>
        <taxon>Metazoa</taxon>
        <taxon>Spiralia</taxon>
        <taxon>Lophotrochozoa</taxon>
        <taxon>Platyhelminthes</taxon>
        <taxon>Trematoda</taxon>
        <taxon>Digenea</taxon>
        <taxon>Plagiorchiida</taxon>
        <taxon>Echinostomata</taxon>
        <taxon>Echinostomatoidea</taxon>
        <taxon>Echinostomatidae</taxon>
        <taxon>Echinostoma</taxon>
    </lineage>
</organism>
<dbReference type="Proteomes" id="UP000272942">
    <property type="component" value="Unassembled WGS sequence"/>
</dbReference>
<protein>
    <submittedName>
        <fullName evidence="3">DUF1376 domain-containing protein</fullName>
    </submittedName>
</protein>
<keyword evidence="2" id="KW-1185">Reference proteome</keyword>
<name>A0A183B1C3_9TREM</name>
<sequence length="211" mass="24046">MLHVDLPTKDIQKFQGDPSKHWSFMHCFSISVGCLPMVDDAMLVYLIQFCEGPTKEAIKDFVMLDGQEGYQRAKEPLKKRFGQNHMIARAVINRTTDGAPITINDNLSLMTMAQQMRICETILTQLNDESDMTALRMLKYPTITKGFQLKWAKVATNLTSEQGERRFTHLCAFIERQSEIKNSNFGVLVTSYSSPKKQRNLGSETGRKSEE</sequence>
<reference evidence="3" key="1">
    <citation type="submission" date="2016-06" db="UniProtKB">
        <authorList>
            <consortium name="WormBaseParasite"/>
        </authorList>
    </citation>
    <scope>IDENTIFICATION</scope>
</reference>